<dbReference type="SMART" id="SM00829">
    <property type="entry name" value="PKS_ER"/>
    <property type="match status" value="1"/>
</dbReference>
<evidence type="ECO:0000256" key="1">
    <source>
        <dbReference type="ARBA" id="ARBA00001947"/>
    </source>
</evidence>
<evidence type="ECO:0000256" key="2">
    <source>
        <dbReference type="ARBA" id="ARBA00008072"/>
    </source>
</evidence>
<dbReference type="PATRIC" id="fig|698758.3.peg.593"/>
<proteinExistence type="inferred from homology"/>
<comment type="similarity">
    <text evidence="2 10">Belongs to the zinc-containing alcohol dehydrogenase family.</text>
</comment>
<keyword evidence="13" id="KW-1185">Reference proteome</keyword>
<dbReference type="SUPFAM" id="SSF51735">
    <property type="entry name" value="NAD(P)-binding Rossmann-fold domains"/>
    <property type="match status" value="1"/>
</dbReference>
<evidence type="ECO:0000256" key="8">
    <source>
        <dbReference type="ARBA" id="ARBA00049164"/>
    </source>
</evidence>
<keyword evidence="7 12" id="KW-0560">Oxidoreductase</keyword>
<dbReference type="GO" id="GO:0004022">
    <property type="term" value="F:alcohol dehydrogenase (NAD+) activity"/>
    <property type="evidence" value="ECO:0007669"/>
    <property type="project" value="UniProtKB-EC"/>
</dbReference>
<evidence type="ECO:0000259" key="11">
    <source>
        <dbReference type="SMART" id="SM00829"/>
    </source>
</evidence>
<protein>
    <recommendedName>
        <fullName evidence="4">Alcohol dehydrogenase</fullName>
        <ecNumber evidence="3">1.1.1.1</ecNumber>
    </recommendedName>
</protein>
<name>K0IWK1_AMPXN</name>
<dbReference type="GO" id="GO:0008270">
    <property type="term" value="F:zinc ion binding"/>
    <property type="evidence" value="ECO:0007669"/>
    <property type="project" value="InterPro"/>
</dbReference>
<dbReference type="Gene3D" id="3.90.180.10">
    <property type="entry name" value="Medium-chain alcohol dehydrogenases, catalytic domain"/>
    <property type="match status" value="1"/>
</dbReference>
<accession>K0IWK1</accession>
<dbReference type="EMBL" id="AP012050">
    <property type="protein sequence ID" value="BAM46724.1"/>
    <property type="molecule type" value="Genomic_DNA"/>
</dbReference>
<dbReference type="HOGENOM" id="CLU_026673_11_2_9"/>
<dbReference type="InterPro" id="IPR020843">
    <property type="entry name" value="ER"/>
</dbReference>
<dbReference type="eggNOG" id="COG1064">
    <property type="taxonomic scope" value="Bacteria"/>
</dbReference>
<evidence type="ECO:0000313" key="12">
    <source>
        <dbReference type="EMBL" id="BAM46724.1"/>
    </source>
</evidence>
<dbReference type="EC" id="1.1.1.1" evidence="3"/>
<evidence type="ECO:0000256" key="9">
    <source>
        <dbReference type="ARBA" id="ARBA00049243"/>
    </source>
</evidence>
<evidence type="ECO:0000313" key="13">
    <source>
        <dbReference type="Proteomes" id="UP000006294"/>
    </source>
</evidence>
<dbReference type="OrthoDB" id="9806940at2"/>
<dbReference type="InterPro" id="IPR036291">
    <property type="entry name" value="NAD(P)-bd_dom_sf"/>
</dbReference>
<dbReference type="STRING" id="698758.AXY_05920"/>
<dbReference type="InterPro" id="IPR011032">
    <property type="entry name" value="GroES-like_sf"/>
</dbReference>
<comment type="catalytic activity">
    <reaction evidence="8">
        <text>a secondary alcohol + NAD(+) = a ketone + NADH + H(+)</text>
        <dbReference type="Rhea" id="RHEA:10740"/>
        <dbReference type="ChEBI" id="CHEBI:15378"/>
        <dbReference type="ChEBI" id="CHEBI:17087"/>
        <dbReference type="ChEBI" id="CHEBI:35681"/>
        <dbReference type="ChEBI" id="CHEBI:57540"/>
        <dbReference type="ChEBI" id="CHEBI:57945"/>
        <dbReference type="EC" id="1.1.1.1"/>
    </reaction>
</comment>
<evidence type="ECO:0000256" key="6">
    <source>
        <dbReference type="ARBA" id="ARBA00022833"/>
    </source>
</evidence>
<dbReference type="Gene3D" id="3.40.50.720">
    <property type="entry name" value="NAD(P)-binding Rossmann-like Domain"/>
    <property type="match status" value="1"/>
</dbReference>
<dbReference type="Pfam" id="PF08240">
    <property type="entry name" value="ADH_N"/>
    <property type="match status" value="1"/>
</dbReference>
<dbReference type="PROSITE" id="PS00059">
    <property type="entry name" value="ADH_ZINC"/>
    <property type="match status" value="1"/>
</dbReference>
<evidence type="ECO:0000256" key="7">
    <source>
        <dbReference type="ARBA" id="ARBA00023002"/>
    </source>
</evidence>
<evidence type="ECO:0000256" key="3">
    <source>
        <dbReference type="ARBA" id="ARBA00013190"/>
    </source>
</evidence>
<comment type="catalytic activity">
    <reaction evidence="9">
        <text>a primary alcohol + NAD(+) = an aldehyde + NADH + H(+)</text>
        <dbReference type="Rhea" id="RHEA:10736"/>
        <dbReference type="ChEBI" id="CHEBI:15378"/>
        <dbReference type="ChEBI" id="CHEBI:15734"/>
        <dbReference type="ChEBI" id="CHEBI:17478"/>
        <dbReference type="ChEBI" id="CHEBI:57540"/>
        <dbReference type="ChEBI" id="CHEBI:57945"/>
        <dbReference type="EC" id="1.1.1.1"/>
    </reaction>
</comment>
<keyword evidence="5 10" id="KW-0479">Metal-binding</keyword>
<dbReference type="CDD" id="cd08254">
    <property type="entry name" value="hydroxyacyl_CoA_DH"/>
    <property type="match status" value="1"/>
</dbReference>
<dbReference type="PANTHER" id="PTHR42940:SF8">
    <property type="entry name" value="VACUOLAR PROTEIN SORTING-ASSOCIATED PROTEIN 11"/>
    <property type="match status" value="1"/>
</dbReference>
<gene>
    <name evidence="12" type="ordered locus">AXY_05920</name>
</gene>
<organism evidence="12 13">
    <name type="scientific">Amphibacillus xylanus (strain ATCC 51415 / DSM 6626 / JCM 7361 / LMG 17667 / NBRC 15112 / Ep01)</name>
    <dbReference type="NCBI Taxonomy" id="698758"/>
    <lineage>
        <taxon>Bacteria</taxon>
        <taxon>Bacillati</taxon>
        <taxon>Bacillota</taxon>
        <taxon>Bacilli</taxon>
        <taxon>Bacillales</taxon>
        <taxon>Bacillaceae</taxon>
        <taxon>Amphibacillus</taxon>
    </lineage>
</organism>
<comment type="cofactor">
    <cofactor evidence="1 10">
        <name>Zn(2+)</name>
        <dbReference type="ChEBI" id="CHEBI:29105"/>
    </cofactor>
</comment>
<dbReference type="InterPro" id="IPR013154">
    <property type="entry name" value="ADH-like_N"/>
</dbReference>
<keyword evidence="6 10" id="KW-0862">Zinc</keyword>
<evidence type="ECO:0000256" key="10">
    <source>
        <dbReference type="RuleBase" id="RU361277"/>
    </source>
</evidence>
<dbReference type="Pfam" id="PF00107">
    <property type="entry name" value="ADH_zinc_N"/>
    <property type="match status" value="1"/>
</dbReference>
<evidence type="ECO:0000256" key="4">
    <source>
        <dbReference type="ARBA" id="ARBA00016352"/>
    </source>
</evidence>
<reference evidence="12 13" key="1">
    <citation type="submission" date="2011-01" db="EMBL/GenBank/DDBJ databases">
        <title>Whole genome sequence of Amphibacillus xylinus NBRC 15112.</title>
        <authorList>
            <person name="Nakazawa H."/>
            <person name="Katano Y."/>
            <person name="Nakamura S."/>
            <person name="Sasagawa M."/>
            <person name="Fukada J."/>
            <person name="Arai T."/>
            <person name="Sasakura N."/>
            <person name="Mochizuki D."/>
            <person name="Hosoyama A."/>
            <person name="Harada K."/>
            <person name="Horikawa H."/>
            <person name="Kato Y."/>
            <person name="Harada T."/>
            <person name="Sasaki K."/>
            <person name="Sekiguchi M."/>
            <person name="Hodoyama M."/>
            <person name="Nishiko R."/>
            <person name="Narita H."/>
            <person name="Hanamaki A."/>
            <person name="Hata C."/>
            <person name="Konno Y."/>
            <person name="Niimura Y."/>
            <person name="Yamazaki S."/>
            <person name="Fujita N."/>
        </authorList>
    </citation>
    <scope>NUCLEOTIDE SEQUENCE [LARGE SCALE GENOMIC DNA]</scope>
    <source>
        <strain evidence="13">ATCC 51415 / DSM 6626 / JCM 7361 / LMG 17667 / NBRC 15112 / Ep01</strain>
    </source>
</reference>
<dbReference type="RefSeq" id="WP_015009329.1">
    <property type="nucleotide sequence ID" value="NC_018704.1"/>
</dbReference>
<dbReference type="Proteomes" id="UP000006294">
    <property type="component" value="Chromosome"/>
</dbReference>
<dbReference type="PANTHER" id="PTHR42940">
    <property type="entry name" value="ALCOHOL DEHYDROGENASE 1-RELATED"/>
    <property type="match status" value="1"/>
</dbReference>
<dbReference type="AlphaFoldDB" id="K0IWK1"/>
<dbReference type="InterPro" id="IPR002328">
    <property type="entry name" value="ADH_Zn_CS"/>
</dbReference>
<dbReference type="KEGG" id="axl:AXY_05920"/>
<dbReference type="InterPro" id="IPR013149">
    <property type="entry name" value="ADH-like_C"/>
</dbReference>
<evidence type="ECO:0000256" key="5">
    <source>
        <dbReference type="ARBA" id="ARBA00022723"/>
    </source>
</evidence>
<dbReference type="SUPFAM" id="SSF50129">
    <property type="entry name" value="GroES-like"/>
    <property type="match status" value="1"/>
</dbReference>
<sequence>MKGWLFTKTGVAPKLIEKEDPKPAKDEVVLDVKAAGLCHSDVGALEEESWMEIITAAPLIFGHEAAGVVSELGEGVTDFEIGDRVGVAPINPVTKETIGYQRDGGYATKLVVPANQLIRIPDGVSFVEGAAATDAGMTSHRALFGVGQAKKGDKVGIVGIGGLGQFALQMALATGCEVYAADIAEHARDFAEKSGAHGVAKDIAEFADKELDVIVDFAGFKESFKSCLKASAFHGTVVLAGMGNTTLDLNVNDVILKELTIKGSNGGNADDIASVYEFFKKGSLKPQITTIPFEDIGKGLEKLKNGEVSGRLVAEINPD</sequence>
<feature type="domain" description="Enoyl reductase (ER)" evidence="11">
    <location>
        <begin position="10"/>
        <end position="314"/>
    </location>
</feature>